<protein>
    <submittedName>
        <fullName evidence="2">Alpha/beta hydrolase</fullName>
    </submittedName>
</protein>
<dbReference type="InterPro" id="IPR029058">
    <property type="entry name" value="AB_hydrolase_fold"/>
</dbReference>
<dbReference type="RefSeq" id="WP_127002548.1">
    <property type="nucleotide sequence ID" value="NZ_JBNPXW010000001.1"/>
</dbReference>
<accession>A0A433J2U2</accession>
<dbReference type="InterPro" id="IPR022742">
    <property type="entry name" value="Hydrolase_4"/>
</dbReference>
<dbReference type="OrthoDB" id="9788260at2"/>
<feature type="domain" description="Serine aminopeptidase S33" evidence="1">
    <location>
        <begin position="27"/>
        <end position="290"/>
    </location>
</feature>
<evidence type="ECO:0000313" key="3">
    <source>
        <dbReference type="Proteomes" id="UP000280346"/>
    </source>
</evidence>
<evidence type="ECO:0000259" key="1">
    <source>
        <dbReference type="Pfam" id="PF12146"/>
    </source>
</evidence>
<dbReference type="PANTHER" id="PTHR11614">
    <property type="entry name" value="PHOSPHOLIPASE-RELATED"/>
    <property type="match status" value="1"/>
</dbReference>
<gene>
    <name evidence="2" type="ORF">EJ913_23680</name>
</gene>
<keyword evidence="3" id="KW-1185">Reference proteome</keyword>
<reference evidence="2 3" key="1">
    <citation type="submission" date="2018-12" db="EMBL/GenBank/DDBJ databases">
        <authorList>
            <person name="Yang Y."/>
        </authorList>
    </citation>
    <scope>NUCLEOTIDE SEQUENCE [LARGE SCALE GENOMIC DNA]</scope>
    <source>
        <strain evidence="2 3">GSF71</strain>
    </source>
</reference>
<dbReference type="GO" id="GO:0016787">
    <property type="term" value="F:hydrolase activity"/>
    <property type="evidence" value="ECO:0007669"/>
    <property type="project" value="UniProtKB-KW"/>
</dbReference>
<dbReference type="AlphaFoldDB" id="A0A433J2U2"/>
<proteinExistence type="predicted"/>
<dbReference type="Gene3D" id="3.40.50.1820">
    <property type="entry name" value="alpha/beta hydrolase"/>
    <property type="match status" value="1"/>
</dbReference>
<dbReference type="SUPFAM" id="SSF53474">
    <property type="entry name" value="alpha/beta-Hydrolases"/>
    <property type="match status" value="1"/>
</dbReference>
<dbReference type="Proteomes" id="UP000280346">
    <property type="component" value="Unassembled WGS sequence"/>
</dbReference>
<keyword evidence="2" id="KW-0378">Hydrolase</keyword>
<name>A0A433J2U2_9PROT</name>
<dbReference type="Pfam" id="PF12146">
    <property type="entry name" value="Hydrolase_4"/>
    <property type="match status" value="1"/>
</dbReference>
<evidence type="ECO:0000313" key="2">
    <source>
        <dbReference type="EMBL" id="RUQ66051.1"/>
    </source>
</evidence>
<sequence length="320" mass="34742">MTDPVYDWLRLPDGTRLRTARLSSLGAARGTVLLLAGRAEFIEKYTETAEAFVARGFQVVTFDWRNQGLSDRPLANRQIHHLTDFATLVDDLDAVHDALVAPLAKPVVLAAHSMGALVALLALARHAGEPGGRPGRYAAAILSAPMFEIHTRGLPRPLVAWLAAYGCACGWAERYAFGQHDYDPAEGIFRADNTITSDPARYAAFHGPYAARPELRVGGVSFGWVAAALRAADRLRALPLERVTTPVLLLSAPGDRIVRADAHRAVARRLGNATLAEHPEAKHELLMERDSIRDRVWGDIDAFLAACPEIPERAAVDGVA</sequence>
<comment type="caution">
    <text evidence="2">The sequence shown here is derived from an EMBL/GenBank/DDBJ whole genome shotgun (WGS) entry which is preliminary data.</text>
</comment>
<dbReference type="InterPro" id="IPR051044">
    <property type="entry name" value="MAG_DAG_Lipase"/>
</dbReference>
<dbReference type="EMBL" id="RZIJ01000023">
    <property type="protein sequence ID" value="RUQ66051.1"/>
    <property type="molecule type" value="Genomic_DNA"/>
</dbReference>
<organism evidence="2 3">
    <name type="scientific">Azospirillum doebereinerae</name>
    <dbReference type="NCBI Taxonomy" id="92933"/>
    <lineage>
        <taxon>Bacteria</taxon>
        <taxon>Pseudomonadati</taxon>
        <taxon>Pseudomonadota</taxon>
        <taxon>Alphaproteobacteria</taxon>
        <taxon>Rhodospirillales</taxon>
        <taxon>Azospirillaceae</taxon>
        <taxon>Azospirillum</taxon>
    </lineage>
</organism>